<proteinExistence type="predicted"/>
<dbReference type="PIRSF" id="PIRSF034303">
    <property type="entry name" value="DUF1694"/>
    <property type="match status" value="1"/>
</dbReference>
<dbReference type="Proteomes" id="UP001197974">
    <property type="component" value="Chromosome"/>
</dbReference>
<dbReference type="EMBL" id="CP129013">
    <property type="protein sequence ID" value="WLR43058.1"/>
    <property type="molecule type" value="Genomic_DNA"/>
</dbReference>
<name>A0ABY9JWB1_9BACI</name>
<dbReference type="Gene3D" id="3.30.1330.30">
    <property type="match status" value="1"/>
</dbReference>
<dbReference type="SUPFAM" id="SSF160515">
    <property type="entry name" value="YueI-like"/>
    <property type="match status" value="1"/>
</dbReference>
<accession>A0ABY9JWB1</accession>
<organism evidence="1 2">
    <name type="scientific">Bacillus carboniphilus</name>
    <dbReference type="NCBI Taxonomy" id="86663"/>
    <lineage>
        <taxon>Bacteria</taxon>
        <taxon>Bacillati</taxon>
        <taxon>Bacillota</taxon>
        <taxon>Bacilli</taxon>
        <taxon>Bacillales</taxon>
        <taxon>Bacillaceae</taxon>
        <taxon>Bacillus</taxon>
    </lineage>
</organism>
<evidence type="ECO:0000313" key="2">
    <source>
        <dbReference type="Proteomes" id="UP001197974"/>
    </source>
</evidence>
<sequence>MGKDDVNDYLNRGMYGTKQTKVEERNRFLSTLRERIVIALTKSQVRETGTYKQVIDEMNKNPETTLYLNGNMNYTYLRDYIIKATQLNIPFQMVTVKNTQTDIGLVLSYPYAINKEEIFIE</sequence>
<dbReference type="Pfam" id="PF07997">
    <property type="entry name" value="DUF1694"/>
    <property type="match status" value="1"/>
</dbReference>
<keyword evidence="2" id="KW-1185">Reference proteome</keyword>
<dbReference type="RefSeq" id="WP_226538876.1">
    <property type="nucleotide sequence ID" value="NZ_CP129013.1"/>
</dbReference>
<dbReference type="InterPro" id="IPR029064">
    <property type="entry name" value="Ribosomal_eL30-like_sf"/>
</dbReference>
<dbReference type="InterPro" id="IPR012543">
    <property type="entry name" value="DUF1694"/>
</dbReference>
<gene>
    <name evidence="1" type="ORF">LC087_02250</name>
</gene>
<protein>
    <submittedName>
        <fullName evidence="1">YueI family protein</fullName>
    </submittedName>
</protein>
<evidence type="ECO:0000313" key="1">
    <source>
        <dbReference type="EMBL" id="WLR43058.1"/>
    </source>
</evidence>
<reference evidence="1 2" key="1">
    <citation type="submission" date="2023-06" db="EMBL/GenBank/DDBJ databases">
        <title>Five Gram-positive bacteria isolated from mangrove sediments in Shenzhen, Guangdong, China.</title>
        <authorList>
            <person name="Yu S."/>
            <person name="Zheng W."/>
            <person name="Huang Y."/>
        </authorList>
    </citation>
    <scope>NUCLEOTIDE SEQUENCE [LARGE SCALE GENOMIC DNA]</scope>
    <source>
        <strain evidence="1 2">SaN35-3</strain>
    </source>
</reference>